<dbReference type="Pfam" id="PF20783">
    <property type="entry name" value="DUF5575_N"/>
    <property type="match status" value="1"/>
</dbReference>
<dbReference type="Proteomes" id="UP000694888">
    <property type="component" value="Unplaced"/>
</dbReference>
<feature type="compositionally biased region" description="Basic residues" evidence="1">
    <location>
        <begin position="478"/>
        <end position="487"/>
    </location>
</feature>
<proteinExistence type="predicted"/>
<feature type="compositionally biased region" description="Basic and acidic residues" evidence="1">
    <location>
        <begin position="506"/>
        <end position="520"/>
    </location>
</feature>
<feature type="compositionally biased region" description="Pro residues" evidence="1">
    <location>
        <begin position="777"/>
        <end position="786"/>
    </location>
</feature>
<accession>A0ABM0K4A4</accession>
<feature type="compositionally biased region" description="Basic and acidic residues" evidence="1">
    <location>
        <begin position="226"/>
        <end position="242"/>
    </location>
</feature>
<gene>
    <name evidence="4" type="primary">LOC101855289</name>
</gene>
<name>A0ABM0K4A4_APLCA</name>
<feature type="region of interest" description="Disordered" evidence="1">
    <location>
        <begin position="365"/>
        <end position="392"/>
    </location>
</feature>
<dbReference type="InterPro" id="IPR049217">
    <property type="entry name" value="DUF5575_N"/>
</dbReference>
<protein>
    <submittedName>
        <fullName evidence="4">Uncharacterized protein LOC101855289</fullName>
    </submittedName>
</protein>
<organism evidence="3 4">
    <name type="scientific">Aplysia californica</name>
    <name type="common">California sea hare</name>
    <dbReference type="NCBI Taxonomy" id="6500"/>
    <lineage>
        <taxon>Eukaryota</taxon>
        <taxon>Metazoa</taxon>
        <taxon>Spiralia</taxon>
        <taxon>Lophotrochozoa</taxon>
        <taxon>Mollusca</taxon>
        <taxon>Gastropoda</taxon>
        <taxon>Heterobranchia</taxon>
        <taxon>Euthyneura</taxon>
        <taxon>Tectipleura</taxon>
        <taxon>Aplysiida</taxon>
        <taxon>Aplysioidea</taxon>
        <taxon>Aplysiidae</taxon>
        <taxon>Aplysia</taxon>
    </lineage>
</organism>
<dbReference type="GeneID" id="101855289"/>
<dbReference type="RefSeq" id="XP_005108402.1">
    <property type="nucleotide sequence ID" value="XM_005108345.3"/>
</dbReference>
<evidence type="ECO:0000259" key="2">
    <source>
        <dbReference type="Pfam" id="PF20783"/>
    </source>
</evidence>
<feature type="region of interest" description="Disordered" evidence="1">
    <location>
        <begin position="212"/>
        <end position="246"/>
    </location>
</feature>
<dbReference type="InterPro" id="IPR052579">
    <property type="entry name" value="Zinc_finger_SWIM"/>
</dbReference>
<evidence type="ECO:0000313" key="4">
    <source>
        <dbReference type="RefSeq" id="XP_005108402.1"/>
    </source>
</evidence>
<dbReference type="PANTHER" id="PTHR31569:SF4">
    <property type="entry name" value="SWIM-TYPE DOMAIN-CONTAINING PROTEIN"/>
    <property type="match status" value="1"/>
</dbReference>
<evidence type="ECO:0000256" key="1">
    <source>
        <dbReference type="SAM" id="MobiDB-lite"/>
    </source>
</evidence>
<feature type="region of interest" description="Disordered" evidence="1">
    <location>
        <begin position="459"/>
        <end position="490"/>
    </location>
</feature>
<evidence type="ECO:0000313" key="3">
    <source>
        <dbReference type="Proteomes" id="UP000694888"/>
    </source>
</evidence>
<dbReference type="PANTHER" id="PTHR31569">
    <property type="entry name" value="SWIM-TYPE DOMAIN-CONTAINING PROTEIN"/>
    <property type="match status" value="1"/>
</dbReference>
<feature type="domain" description="DUF5575" evidence="2">
    <location>
        <begin position="11"/>
        <end position="118"/>
    </location>
</feature>
<keyword evidence="3" id="KW-1185">Reference proteome</keyword>
<feature type="region of interest" description="Disordered" evidence="1">
    <location>
        <begin position="771"/>
        <end position="797"/>
    </location>
</feature>
<feature type="region of interest" description="Disordered" evidence="1">
    <location>
        <begin position="506"/>
        <end position="530"/>
    </location>
</feature>
<reference evidence="4" key="1">
    <citation type="submission" date="2025-08" db="UniProtKB">
        <authorList>
            <consortium name="RefSeq"/>
        </authorList>
    </citation>
    <scope>IDENTIFICATION</scope>
</reference>
<feature type="compositionally biased region" description="Low complexity" evidence="1">
    <location>
        <begin position="787"/>
        <end position="797"/>
    </location>
</feature>
<sequence length="918" mass="100092">MALRMEPGQVYNSWLEFKQALEEHCNEHKVLFNIGHAKTVEQANSLLKKPPFFHDRLKYASCTLRCKHFGSYTSLSAGLRPKQRSYKIDCKAFVSVSACRKEGYLIVRDSCHLHSHPCTEEIYNSYPEVRRMSKDEKKMVGTLMEMGVPVAQIKTAIGRSVTPKDLHNARSHMKRVRMGLDREEPRTGPRKRRTYSEMQGDHQVVGEILSGGEEVEEDMEGISSTPEKKVKTESEQEEKGTEEVTESAGFSMMVEGMGDQLGATDNGLSVVESSQAGSEREVTSSVEDTSGLSGLLAAAGLSSDSVVLTVNQGSKSEVSEETEKRENQPKNSYTVTISLPEGDVTHTGTDLQELLKGLPLNKIGPTAKADSSSPLPAEVKTEVPRGADSAGKSCSKCESYMSPLDGHSLCLQCLGPDHLLMKECVHCASMRPEQLSIRRKQLVRQRMKALKALQDKRMRQSLLQSDSDDSSVAPIILRKSKRGRKPKNYGPDIAVESAFVRGYTSARDKEGDRVRPKSEPFDEYELNPFEQQDNVADYAEENKSRSASSNSQRFDHLLGQTAVLDDVILEESGQGSLLYVPGPSACDEFARVTALQNPPATLTSLYGKYSLHQSFESEYCSDPPALSNVSDPGVKAMGSGLRKLAKNAAVQTRLAVYDQVFTRLGVGMADEALSILGELYGKVTHVTEISQEDLTNDLQTALDTIQALKDVLEELGIMSSDAISTAAHQRSLSIGSLNIAKKSLQQQADASEVSNRRRKFQPFSRPKIAPVIIKTPEPAPTPPPPVQSSSSSSSCATSSLPALSIPSQYMKHLVVNVSADNDLALIPSSTAQEVTSEPQPDPSPAFISVSSKEYSVAPLTVSSELLQSLQGGKEGVIELHVMKEDAAGMLTAGDTIEEVIHTQSEEVLDASGAYQLNS</sequence>